<feature type="transmembrane region" description="Helical" evidence="8">
    <location>
        <begin position="293"/>
        <end position="315"/>
    </location>
</feature>
<keyword evidence="3" id="KW-0050">Antiport</keyword>
<accession>A0A059FXL8</accession>
<keyword evidence="7 8" id="KW-0472">Membrane</keyword>
<sequence length="416" mass="44619">MSQMFEFSSYHILLVALGALILLSHWVPRYFSGREPASSALLMSGGVALSFLMPDLADWLSPLNANKLWEVSTELCVIIGLFGVGLSIDNITAKGKWRSTVRLLLILMPATMLLTILAGTLLVGLALPAAVLLSAVIAPTDPVLAKDVQVGPPSQGKEHPVRFALTTEAGLNDGLAFPFVYLGITMIAAGTLSSDLLMEWVARDVLYKIVVGVIVGIVLGKMLGHIVFRLPRNNPLSETQADILALTGIVLTYGAAELAEGYGFIAVFVAGAMLRQQSAEDKFHGRLYSFIQALEHTLTAILLIGLGAVMPGVLADLKFEYVLLVILLIFVVRPVVGWLALSGTGLNGRQKFVTAAYGIKGIGSVYYLAYAQSHLPDFEGLKALWTITVLLIFSSTIIHGLSAGFALSRATERDVK</sequence>
<comment type="caution">
    <text evidence="10">The sequence shown here is derived from an EMBL/GenBank/DDBJ whole genome shotgun (WGS) entry which is preliminary data.</text>
</comment>
<protein>
    <submittedName>
        <fullName evidence="10">Putative transporter</fullName>
    </submittedName>
</protein>
<reference evidence="10 11" key="1">
    <citation type="submission" date="2013-04" db="EMBL/GenBank/DDBJ databases">
        <title>Hyphomonas hirschiana VP5 Genome Sequencing.</title>
        <authorList>
            <person name="Lai Q."/>
            <person name="Shao Z."/>
        </authorList>
    </citation>
    <scope>NUCLEOTIDE SEQUENCE [LARGE SCALE GENOMIC DNA]</scope>
    <source>
        <strain evidence="10 11">VP5</strain>
    </source>
</reference>
<dbReference type="PANTHER" id="PTHR32507:SF8">
    <property type="entry name" value="CNH1P"/>
    <property type="match status" value="1"/>
</dbReference>
<gene>
    <name evidence="10" type="ORF">HHI_06234</name>
</gene>
<feature type="transmembrane region" description="Helical" evidence="8">
    <location>
        <begin position="383"/>
        <end position="407"/>
    </location>
</feature>
<dbReference type="GO" id="GO:1902600">
    <property type="term" value="P:proton transmembrane transport"/>
    <property type="evidence" value="ECO:0007669"/>
    <property type="project" value="InterPro"/>
</dbReference>
<evidence type="ECO:0000256" key="7">
    <source>
        <dbReference type="ARBA" id="ARBA00023136"/>
    </source>
</evidence>
<keyword evidence="4 8" id="KW-0812">Transmembrane</keyword>
<dbReference type="GO" id="GO:0005886">
    <property type="term" value="C:plasma membrane"/>
    <property type="evidence" value="ECO:0007669"/>
    <property type="project" value="UniProtKB-SubCell"/>
</dbReference>
<keyword evidence="11" id="KW-1185">Reference proteome</keyword>
<evidence type="ECO:0000256" key="4">
    <source>
        <dbReference type="ARBA" id="ARBA00022692"/>
    </source>
</evidence>
<feature type="transmembrane region" description="Helical" evidence="8">
    <location>
        <begin position="352"/>
        <end position="371"/>
    </location>
</feature>
<organism evidence="10 11">
    <name type="scientific">Hyphomonas hirschiana VP5</name>
    <dbReference type="NCBI Taxonomy" id="1280951"/>
    <lineage>
        <taxon>Bacteria</taxon>
        <taxon>Pseudomonadati</taxon>
        <taxon>Pseudomonadota</taxon>
        <taxon>Alphaproteobacteria</taxon>
        <taxon>Hyphomonadales</taxon>
        <taxon>Hyphomonadaceae</taxon>
        <taxon>Hyphomonas</taxon>
    </lineage>
</organism>
<feature type="transmembrane region" description="Helical" evidence="8">
    <location>
        <begin position="175"/>
        <end position="193"/>
    </location>
</feature>
<dbReference type="PATRIC" id="fig|1280951.3.peg.1259"/>
<feature type="transmembrane region" description="Helical" evidence="8">
    <location>
        <begin position="12"/>
        <end position="28"/>
    </location>
</feature>
<name>A0A059FXL8_9PROT</name>
<keyword evidence="5 8" id="KW-1133">Transmembrane helix</keyword>
<dbReference type="Pfam" id="PF00999">
    <property type="entry name" value="Na_H_Exchanger"/>
    <property type="match status" value="1"/>
</dbReference>
<dbReference type="GO" id="GO:0015297">
    <property type="term" value="F:antiporter activity"/>
    <property type="evidence" value="ECO:0007669"/>
    <property type="project" value="UniProtKB-KW"/>
</dbReference>
<dbReference type="OrthoDB" id="9810860at2"/>
<evidence type="ECO:0000259" key="9">
    <source>
        <dbReference type="Pfam" id="PF00999"/>
    </source>
</evidence>
<evidence type="ECO:0000256" key="1">
    <source>
        <dbReference type="ARBA" id="ARBA00004651"/>
    </source>
</evidence>
<feature type="transmembrane region" description="Helical" evidence="8">
    <location>
        <begin position="243"/>
        <end position="272"/>
    </location>
</feature>
<evidence type="ECO:0000256" key="3">
    <source>
        <dbReference type="ARBA" id="ARBA00022449"/>
    </source>
</evidence>
<feature type="transmembrane region" description="Helical" evidence="8">
    <location>
        <begin position="205"/>
        <end position="223"/>
    </location>
</feature>
<comment type="subcellular location">
    <subcellularLocation>
        <location evidence="1">Cell membrane</location>
        <topology evidence="1">Multi-pass membrane protein</topology>
    </subcellularLocation>
</comment>
<evidence type="ECO:0000313" key="10">
    <source>
        <dbReference type="EMBL" id="KCZ95246.1"/>
    </source>
</evidence>
<dbReference type="AlphaFoldDB" id="A0A059FXL8"/>
<dbReference type="PANTHER" id="PTHR32507">
    <property type="entry name" value="NA(+)/H(+) ANTIPORTER 1"/>
    <property type="match status" value="1"/>
</dbReference>
<evidence type="ECO:0000313" key="11">
    <source>
        <dbReference type="Proteomes" id="UP000025061"/>
    </source>
</evidence>
<dbReference type="InterPro" id="IPR006153">
    <property type="entry name" value="Cation/H_exchanger_TM"/>
</dbReference>
<evidence type="ECO:0000256" key="5">
    <source>
        <dbReference type="ARBA" id="ARBA00022989"/>
    </source>
</evidence>
<feature type="transmembrane region" description="Helical" evidence="8">
    <location>
        <begin position="321"/>
        <end position="340"/>
    </location>
</feature>
<dbReference type="RefSeq" id="WP_035590974.1">
    <property type="nucleotide sequence ID" value="NZ_ARYI01000004.1"/>
</dbReference>
<feature type="domain" description="Cation/H+ exchanger transmembrane" evidence="9">
    <location>
        <begin position="63"/>
        <end position="407"/>
    </location>
</feature>
<keyword evidence="6" id="KW-0406">Ion transport</keyword>
<evidence type="ECO:0000256" key="6">
    <source>
        <dbReference type="ARBA" id="ARBA00023065"/>
    </source>
</evidence>
<feature type="transmembrane region" description="Helical" evidence="8">
    <location>
        <begin position="104"/>
        <end position="137"/>
    </location>
</feature>
<evidence type="ECO:0000256" key="2">
    <source>
        <dbReference type="ARBA" id="ARBA00022448"/>
    </source>
</evidence>
<dbReference type="EMBL" id="ARYI01000004">
    <property type="protein sequence ID" value="KCZ95246.1"/>
    <property type="molecule type" value="Genomic_DNA"/>
</dbReference>
<proteinExistence type="predicted"/>
<feature type="transmembrane region" description="Helical" evidence="8">
    <location>
        <begin position="72"/>
        <end position="92"/>
    </location>
</feature>
<keyword evidence="2" id="KW-0813">Transport</keyword>
<dbReference type="Proteomes" id="UP000025061">
    <property type="component" value="Unassembled WGS sequence"/>
</dbReference>
<evidence type="ECO:0000256" key="8">
    <source>
        <dbReference type="SAM" id="Phobius"/>
    </source>
</evidence>